<dbReference type="Proteomes" id="UP001151760">
    <property type="component" value="Unassembled WGS sequence"/>
</dbReference>
<evidence type="ECO:0000313" key="2">
    <source>
        <dbReference type="Proteomes" id="UP001151760"/>
    </source>
</evidence>
<reference evidence="1" key="2">
    <citation type="submission" date="2022-01" db="EMBL/GenBank/DDBJ databases">
        <authorList>
            <person name="Yamashiro T."/>
            <person name="Shiraishi A."/>
            <person name="Satake H."/>
            <person name="Nakayama K."/>
        </authorList>
    </citation>
    <scope>NUCLEOTIDE SEQUENCE</scope>
</reference>
<protein>
    <submittedName>
        <fullName evidence="1">Uncharacterized protein</fullName>
    </submittedName>
</protein>
<organism evidence="1 2">
    <name type="scientific">Tanacetum coccineum</name>
    <dbReference type="NCBI Taxonomy" id="301880"/>
    <lineage>
        <taxon>Eukaryota</taxon>
        <taxon>Viridiplantae</taxon>
        <taxon>Streptophyta</taxon>
        <taxon>Embryophyta</taxon>
        <taxon>Tracheophyta</taxon>
        <taxon>Spermatophyta</taxon>
        <taxon>Magnoliopsida</taxon>
        <taxon>eudicotyledons</taxon>
        <taxon>Gunneridae</taxon>
        <taxon>Pentapetalae</taxon>
        <taxon>asterids</taxon>
        <taxon>campanulids</taxon>
        <taxon>Asterales</taxon>
        <taxon>Asteraceae</taxon>
        <taxon>Asteroideae</taxon>
        <taxon>Anthemideae</taxon>
        <taxon>Anthemidinae</taxon>
        <taxon>Tanacetum</taxon>
    </lineage>
</organism>
<reference evidence="1" key="1">
    <citation type="journal article" date="2022" name="Int. J. Mol. Sci.">
        <title>Draft Genome of Tanacetum Coccineum: Genomic Comparison of Closely Related Tanacetum-Family Plants.</title>
        <authorList>
            <person name="Yamashiro T."/>
            <person name="Shiraishi A."/>
            <person name="Nakayama K."/>
            <person name="Satake H."/>
        </authorList>
    </citation>
    <scope>NUCLEOTIDE SEQUENCE</scope>
</reference>
<name>A0ABQ4ZTX0_9ASTR</name>
<accession>A0ABQ4ZTX0</accession>
<dbReference type="EMBL" id="BQNB010011603">
    <property type="protein sequence ID" value="GJS92736.1"/>
    <property type="molecule type" value="Genomic_DNA"/>
</dbReference>
<comment type="caution">
    <text evidence="1">The sequence shown here is derived from an EMBL/GenBank/DDBJ whole genome shotgun (WGS) entry which is preliminary data.</text>
</comment>
<keyword evidence="2" id="KW-1185">Reference proteome</keyword>
<evidence type="ECO:0000313" key="1">
    <source>
        <dbReference type="EMBL" id="GJS92736.1"/>
    </source>
</evidence>
<proteinExistence type="predicted"/>
<sequence length="278" mass="30858">MNHQTLTVPQVIPQVAFQSPQAPTQLMTESPFVDSGFAVLVFSLGDDPIACLNKAMAFLTAVASLRFPTTNNQLRTSSNLRNQATIQDGRVTVQELLNATTAKVNDIWLGNALSLSDQGMQHGRRRKQSQTIIPHNAALQTKDLNTYDSNCDDLSTAQAVLMANISNNGSDVISEVPNSKTYLNDMDNQSVHTLQGFEQTPVMDFKDNKISSDSNIIPYSQYLQETQHAIVQDTNLQAQQDSMILSMIEQMSEQMNNHVNNWEKANKKQNNESITAEL</sequence>
<gene>
    <name evidence="1" type="ORF">Tco_0799704</name>
</gene>